<protein>
    <submittedName>
        <fullName evidence="1">Phosphatase, C-region</fullName>
    </submittedName>
</protein>
<sequence length="42" mass="4927">MKPAVKKMFRYFKNNNYSIFIASNGLIEYQKAIASFYQWTGG</sequence>
<dbReference type="InterPro" id="IPR036412">
    <property type="entry name" value="HAD-like_sf"/>
</dbReference>
<evidence type="ECO:0000313" key="1">
    <source>
        <dbReference type="EMBL" id="AEP85476.1"/>
    </source>
</evidence>
<dbReference type="AlphaFoldDB" id="G4NR07"/>
<dbReference type="Proteomes" id="UP000002651">
    <property type="component" value="Chromosome"/>
</dbReference>
<keyword evidence="2" id="KW-1185">Reference proteome</keyword>
<proteinExistence type="predicted"/>
<reference evidence="1 2" key="1">
    <citation type="journal article" date="2012" name="J. Bacteriol.">
        <title>Whole-genome sequences of Bacillus subtilis and close relatives.</title>
        <authorList>
            <person name="Earl A.M."/>
            <person name="Eppinger M."/>
            <person name="Fricke W.F."/>
            <person name="Rosovitz M.J."/>
            <person name="Rasko D.A."/>
            <person name="Daugherty S."/>
            <person name="Losick R."/>
            <person name="Kolter R."/>
            <person name="Ravel J."/>
        </authorList>
    </citation>
    <scope>NUCLEOTIDE SEQUENCE [LARGE SCALE GENOMIC DNA]</scope>
    <source>
        <strain evidence="2">DSM 15029 / JCM 12233 / NBRC 101239 / NRRL B-23049 / TU-B-10</strain>
    </source>
</reference>
<dbReference type="HOGENOM" id="CLU_3247451_0_0_9"/>
<dbReference type="SUPFAM" id="SSF56784">
    <property type="entry name" value="HAD-like"/>
    <property type="match status" value="1"/>
</dbReference>
<dbReference type="KEGG" id="bst:GYO_0779"/>
<gene>
    <name evidence="1" type="ordered locus">GYO_0779</name>
</gene>
<name>G4NR07_BACS4</name>
<evidence type="ECO:0000313" key="2">
    <source>
        <dbReference type="Proteomes" id="UP000002651"/>
    </source>
</evidence>
<organism evidence="1 2">
    <name type="scientific">Bacillus spizizenii (strain DSM 15029 / JCM 12233 / NBRC 101239 / NRRL B-23049 / TU-B-10)</name>
    <name type="common">Bacillus subtilis subsp. spizizenii</name>
    <dbReference type="NCBI Taxonomy" id="1052585"/>
    <lineage>
        <taxon>Bacteria</taxon>
        <taxon>Bacillati</taxon>
        <taxon>Bacillota</taxon>
        <taxon>Bacilli</taxon>
        <taxon>Bacillales</taxon>
        <taxon>Bacillaceae</taxon>
        <taxon>Bacillus</taxon>
    </lineage>
</organism>
<dbReference type="STRING" id="1052585.GYO_0779"/>
<dbReference type="EMBL" id="CP002905">
    <property type="protein sequence ID" value="AEP85476.1"/>
    <property type="molecule type" value="Genomic_DNA"/>
</dbReference>
<accession>G4NR07</accession>